<accession>A0A6B0VMQ5</accession>
<sequence length="106" mass="11018">MLLERIRTEPGPHAVAVVIAVALGLLFSWLHWFGLVVGGALVSVLAPNLRRGVVGAVAFGAVVLVAFAFALGSSTWIVIEMTPVVYLVVASAFGLPVLGSLLRGLL</sequence>
<organism evidence="2 3">
    <name type="scientific">Natronorubrum halalkaliphilum</name>
    <dbReference type="NCBI Taxonomy" id="2691917"/>
    <lineage>
        <taxon>Archaea</taxon>
        <taxon>Methanobacteriati</taxon>
        <taxon>Methanobacteriota</taxon>
        <taxon>Stenosarchaea group</taxon>
        <taxon>Halobacteria</taxon>
        <taxon>Halobacteriales</taxon>
        <taxon>Natrialbaceae</taxon>
        <taxon>Natronorubrum</taxon>
    </lineage>
</organism>
<reference evidence="2 3" key="1">
    <citation type="submission" date="2020-01" db="EMBL/GenBank/DDBJ databases">
        <title>Natronorubrum sp. JWXQ-INN 674 isolated from Inner Mongolia Autonomous Region of China.</title>
        <authorList>
            <person name="Xue Q."/>
        </authorList>
    </citation>
    <scope>NUCLEOTIDE SEQUENCE [LARGE SCALE GENOMIC DNA]</scope>
    <source>
        <strain evidence="2 3">JWXQ-INN-674</strain>
    </source>
</reference>
<feature type="transmembrane region" description="Helical" evidence="1">
    <location>
        <begin position="52"/>
        <end position="72"/>
    </location>
</feature>
<evidence type="ECO:0000313" key="2">
    <source>
        <dbReference type="EMBL" id="MXV62326.1"/>
    </source>
</evidence>
<keyword evidence="1" id="KW-0812">Transmembrane</keyword>
<proteinExistence type="predicted"/>
<dbReference type="EMBL" id="WUYX01000029">
    <property type="protein sequence ID" value="MXV62326.1"/>
    <property type="molecule type" value="Genomic_DNA"/>
</dbReference>
<evidence type="ECO:0000256" key="1">
    <source>
        <dbReference type="SAM" id="Phobius"/>
    </source>
</evidence>
<evidence type="ECO:0008006" key="4">
    <source>
        <dbReference type="Google" id="ProtNLM"/>
    </source>
</evidence>
<keyword evidence="3" id="KW-1185">Reference proteome</keyword>
<protein>
    <recommendedName>
        <fullName evidence="4">Major facilitator superfamily (MFS) profile domain-containing protein</fullName>
    </recommendedName>
</protein>
<dbReference type="Proteomes" id="UP000434101">
    <property type="component" value="Unassembled WGS sequence"/>
</dbReference>
<feature type="transmembrane region" description="Helical" evidence="1">
    <location>
        <begin position="12"/>
        <end position="32"/>
    </location>
</feature>
<keyword evidence="1" id="KW-1133">Transmembrane helix</keyword>
<evidence type="ECO:0000313" key="3">
    <source>
        <dbReference type="Proteomes" id="UP000434101"/>
    </source>
</evidence>
<keyword evidence="1" id="KW-0472">Membrane</keyword>
<comment type="caution">
    <text evidence="2">The sequence shown here is derived from an EMBL/GenBank/DDBJ whole genome shotgun (WGS) entry which is preliminary data.</text>
</comment>
<feature type="transmembrane region" description="Helical" evidence="1">
    <location>
        <begin position="84"/>
        <end position="102"/>
    </location>
</feature>
<name>A0A6B0VMQ5_9EURY</name>
<gene>
    <name evidence="2" type="ORF">GS429_09680</name>
</gene>
<dbReference type="AlphaFoldDB" id="A0A6B0VMQ5"/>